<evidence type="ECO:0008006" key="3">
    <source>
        <dbReference type="Google" id="ProtNLM"/>
    </source>
</evidence>
<sequence length="199" mass="22017">MQKFLKNREVVALSCDGMIIPQKEDFCCVVKKEENVGVLLAFTSYFVLPNGQKHGKEVRRFNVEVGVATEICHWKDGVLEGRWEASLGNKKLSGIFSGGKPVGEFRAMSGEGILTSCVFLDGMPIEIHVSGYDTVNRLKWDVKKGKVMSLDGTPIFSGIKFRERGDTTCVPVDHLVDILCCRGNIAESNGKFLPLPCFL</sequence>
<name>A0A0N9P6M6_9VIRU</name>
<reference evidence="1" key="1">
    <citation type="journal article" date="2015" name="Genome Announc.">
        <title>Complete Genome Sequence of a New Member of the Marseilleviridae Recovered from the Brackish Submarine Spring in the Cassis Port-Miou Calanque, France.</title>
        <authorList>
            <person name="Doutre G."/>
            <person name="Arfib B."/>
            <person name="Rochette P."/>
            <person name="Claverie J.M."/>
            <person name="Bonin P."/>
            <person name="Abergel C."/>
        </authorList>
    </citation>
    <scope>NUCLEOTIDE SEQUENCE [LARGE SCALE GENOMIC DNA]</scope>
    <source>
        <strain evidence="1">1</strain>
    </source>
</reference>
<protein>
    <recommendedName>
        <fullName evidence="3">MORN repeat-containing protein</fullName>
    </recommendedName>
</protein>
<proteinExistence type="predicted"/>
<evidence type="ECO:0000313" key="1">
    <source>
        <dbReference type="EMBL" id="ALH06829.1"/>
    </source>
</evidence>
<evidence type="ECO:0000313" key="2">
    <source>
        <dbReference type="Proteomes" id="UP000319438"/>
    </source>
</evidence>
<dbReference type="Proteomes" id="UP000319438">
    <property type="component" value="Segment"/>
</dbReference>
<gene>
    <name evidence="1" type="ORF">PMV_131</name>
</gene>
<accession>A0A0N9P6M6</accession>
<dbReference type="SUPFAM" id="SSF82185">
    <property type="entry name" value="Histone H3 K4-specific methyltransferase SET7/9 N-terminal domain"/>
    <property type="match status" value="1"/>
</dbReference>
<dbReference type="EMBL" id="KT428292">
    <property type="protein sequence ID" value="ALH06829.1"/>
    <property type="molecule type" value="Genomic_DNA"/>
</dbReference>
<organism evidence="1 2">
    <name type="scientific">Port-miou virus</name>
    <dbReference type="NCBI Taxonomy" id="1733873"/>
    <lineage>
        <taxon>Viruses</taxon>
        <taxon>Varidnaviria</taxon>
        <taxon>Bamfordvirae</taxon>
        <taxon>Nucleocytoviricota</taxon>
        <taxon>Megaviricetes</taxon>
        <taxon>Pimascovirales</taxon>
        <taxon>Pimascovirales incertae sedis</taxon>
        <taxon>Marseilleviridae</taxon>
        <taxon>Losannavirus</taxon>
        <taxon>Losannavirus lausannense</taxon>
        <taxon>Lausannevirus</taxon>
    </lineage>
</organism>